<reference evidence="3 4" key="1">
    <citation type="journal article" date="2019" name="Genome Biol. Evol.">
        <title>Whole-Genome Sequencing of the Giant Devil Catfish, Bagarius yarrelli.</title>
        <authorList>
            <person name="Jiang W."/>
            <person name="Lv Y."/>
            <person name="Cheng L."/>
            <person name="Yang K."/>
            <person name="Chao B."/>
            <person name="Wang X."/>
            <person name="Li Y."/>
            <person name="Pan X."/>
            <person name="You X."/>
            <person name="Zhang Y."/>
            <person name="Yang J."/>
            <person name="Li J."/>
            <person name="Zhang X."/>
            <person name="Liu S."/>
            <person name="Sun C."/>
            <person name="Yang J."/>
            <person name="Shi Q."/>
        </authorList>
    </citation>
    <scope>NUCLEOTIDE SEQUENCE [LARGE SCALE GENOMIC DNA]</scope>
    <source>
        <strain evidence="3">JWS20170419001</strain>
        <tissue evidence="3">Muscle</tissue>
    </source>
</reference>
<evidence type="ECO:0000313" key="3">
    <source>
        <dbReference type="EMBL" id="TSM60518.1"/>
    </source>
</evidence>
<dbReference type="AlphaFoldDB" id="A0A556U4D8"/>
<dbReference type="InterPro" id="IPR013106">
    <property type="entry name" value="Ig_V-set"/>
</dbReference>
<keyword evidence="1" id="KW-0732">Signal</keyword>
<gene>
    <name evidence="3" type="ORF">Baya_8590</name>
</gene>
<dbReference type="Pfam" id="PF07686">
    <property type="entry name" value="V-set"/>
    <property type="match status" value="1"/>
</dbReference>
<evidence type="ECO:0000256" key="1">
    <source>
        <dbReference type="SAM" id="SignalP"/>
    </source>
</evidence>
<keyword evidence="4" id="KW-1185">Reference proteome</keyword>
<feature type="domain" description="Ig-like" evidence="2">
    <location>
        <begin position="39"/>
        <end position="120"/>
    </location>
</feature>
<accession>A0A556U4D8</accession>
<sequence length="128" mass="14687">MKIHKYASILILSLFLSIEGMNITERSVQEGEKFILYLPNVDTSNISSVEWKQMERDKLLAYISLDNATNTVIFWQRSGLEFMANGSIVIQEVKEEDTGNYTCNIIFKDGKIQTNIISLTLYSGRFFC</sequence>
<comment type="caution">
    <text evidence="3">The sequence shown here is derived from an EMBL/GenBank/DDBJ whole genome shotgun (WGS) entry which is preliminary data.</text>
</comment>
<dbReference type="InterPro" id="IPR036179">
    <property type="entry name" value="Ig-like_dom_sf"/>
</dbReference>
<dbReference type="Gene3D" id="2.60.40.10">
    <property type="entry name" value="Immunoglobulins"/>
    <property type="match status" value="1"/>
</dbReference>
<evidence type="ECO:0000313" key="4">
    <source>
        <dbReference type="Proteomes" id="UP000319801"/>
    </source>
</evidence>
<dbReference type="SUPFAM" id="SSF48726">
    <property type="entry name" value="Immunoglobulin"/>
    <property type="match status" value="1"/>
</dbReference>
<proteinExistence type="predicted"/>
<protein>
    <recommendedName>
        <fullName evidence="2">Ig-like domain-containing protein</fullName>
    </recommendedName>
</protein>
<dbReference type="OrthoDB" id="8439544at2759"/>
<feature type="signal peptide" evidence="1">
    <location>
        <begin position="1"/>
        <end position="20"/>
    </location>
</feature>
<name>A0A556U4D8_BAGYA</name>
<dbReference type="Proteomes" id="UP000319801">
    <property type="component" value="Unassembled WGS sequence"/>
</dbReference>
<dbReference type="PROSITE" id="PS50835">
    <property type="entry name" value="IG_LIKE"/>
    <property type="match status" value="1"/>
</dbReference>
<dbReference type="InterPro" id="IPR013783">
    <property type="entry name" value="Ig-like_fold"/>
</dbReference>
<dbReference type="InterPro" id="IPR007110">
    <property type="entry name" value="Ig-like_dom"/>
</dbReference>
<feature type="chain" id="PRO_5022073307" description="Ig-like domain-containing protein" evidence="1">
    <location>
        <begin position="21"/>
        <end position="128"/>
    </location>
</feature>
<dbReference type="EMBL" id="VCAZ01000047">
    <property type="protein sequence ID" value="TSM60518.1"/>
    <property type="molecule type" value="Genomic_DNA"/>
</dbReference>
<organism evidence="3 4">
    <name type="scientific">Bagarius yarrelli</name>
    <name type="common">Goonch</name>
    <name type="synonym">Bagrus yarrelli</name>
    <dbReference type="NCBI Taxonomy" id="175774"/>
    <lineage>
        <taxon>Eukaryota</taxon>
        <taxon>Metazoa</taxon>
        <taxon>Chordata</taxon>
        <taxon>Craniata</taxon>
        <taxon>Vertebrata</taxon>
        <taxon>Euteleostomi</taxon>
        <taxon>Actinopterygii</taxon>
        <taxon>Neopterygii</taxon>
        <taxon>Teleostei</taxon>
        <taxon>Ostariophysi</taxon>
        <taxon>Siluriformes</taxon>
        <taxon>Sisoridae</taxon>
        <taxon>Sisorinae</taxon>
        <taxon>Bagarius</taxon>
    </lineage>
</organism>
<evidence type="ECO:0000259" key="2">
    <source>
        <dbReference type="PROSITE" id="PS50835"/>
    </source>
</evidence>